<feature type="transmembrane region" description="Helical" evidence="1">
    <location>
        <begin position="12"/>
        <end position="33"/>
    </location>
</feature>
<feature type="transmembrane region" description="Helical" evidence="1">
    <location>
        <begin position="83"/>
        <end position="103"/>
    </location>
</feature>
<feature type="transmembrane region" description="Helical" evidence="1">
    <location>
        <begin position="194"/>
        <end position="213"/>
    </location>
</feature>
<evidence type="ECO:0000313" key="2">
    <source>
        <dbReference type="EMBL" id="SHG81771.1"/>
    </source>
</evidence>
<dbReference type="AlphaFoldDB" id="A0A1M5MWW2"/>
<feature type="transmembrane region" description="Helical" evidence="1">
    <location>
        <begin position="152"/>
        <end position="182"/>
    </location>
</feature>
<organism evidence="2 3">
    <name type="scientific">Chryseobacterium vrystaatense</name>
    <dbReference type="NCBI Taxonomy" id="307480"/>
    <lineage>
        <taxon>Bacteria</taxon>
        <taxon>Pseudomonadati</taxon>
        <taxon>Bacteroidota</taxon>
        <taxon>Flavobacteriia</taxon>
        <taxon>Flavobacteriales</taxon>
        <taxon>Weeksellaceae</taxon>
        <taxon>Chryseobacterium group</taxon>
        <taxon>Chryseobacterium</taxon>
    </lineage>
</organism>
<feature type="transmembrane region" description="Helical" evidence="1">
    <location>
        <begin position="115"/>
        <end position="132"/>
    </location>
</feature>
<protein>
    <recommendedName>
        <fullName evidence="4">Dolichyl-phosphate-mannose-protein mannosyltransferase</fullName>
    </recommendedName>
</protein>
<keyword evidence="1" id="KW-1133">Transmembrane helix</keyword>
<feature type="transmembrane region" description="Helical" evidence="1">
    <location>
        <begin position="243"/>
        <end position="263"/>
    </location>
</feature>
<keyword evidence="1" id="KW-0812">Transmembrane</keyword>
<name>A0A1M5MWW2_9FLAO</name>
<evidence type="ECO:0000256" key="1">
    <source>
        <dbReference type="SAM" id="Phobius"/>
    </source>
</evidence>
<evidence type="ECO:0000313" key="3">
    <source>
        <dbReference type="Proteomes" id="UP000184108"/>
    </source>
</evidence>
<dbReference type="RefSeq" id="WP_073175597.1">
    <property type="nucleotide sequence ID" value="NZ_FQVE01000008.1"/>
</dbReference>
<evidence type="ECO:0008006" key="4">
    <source>
        <dbReference type="Google" id="ProtNLM"/>
    </source>
</evidence>
<keyword evidence="1" id="KW-0472">Membrane</keyword>
<sequence length="522" mass="61308">MNFLHKKDFNKIFTFIMLFFSALYFAFICTYTVDQWDLGFIPSMIGRLQEGQIIYKDFDYVRPFFGLAFWDYLLKFIPVTSEYFILISRFFVVIQTFIISTVIQKLMLEKVRFDVTVLFSILFLNTFPILPWHTIDGIFFGVLSLYFYKRKWLLSTLIFLVFTGLVKQSFFIFSAGVFLVILRDLYKNFKVEKKDLLLFIILSSFLLLIIYQYRIIEDVQIFWKQVFNLSVAGGFYENAIAPYLYESNLTLLLVVCFLIFLYFLKIDKKYLDAALLVLFSLSVIYPFFNNGQYMGIRSLFLILFVLFLKYDAQNRLVFFLLLLGWSAAISWAGNNPIFLVFILLFIFINRTKLVLYFMVVSLVSFSVCRLKYTYQSDSILSSPFMFTKNTPSVSGLLISENDYEYISEANSIFSEYKNVIFIPGSPILDVIHGSFINRASWQLDVEYPSWKSDFSKLEKNIFAVDNKQIKIFNKGFYKSSFAVEIVRTRKVIKKTKYFTIYGPLDQKWDASIPYVDKSSGAQ</sequence>
<feature type="transmembrane region" description="Helical" evidence="1">
    <location>
        <begin position="294"/>
        <end position="310"/>
    </location>
</feature>
<dbReference type="EMBL" id="FQVE01000008">
    <property type="protein sequence ID" value="SHG81771.1"/>
    <property type="molecule type" value="Genomic_DNA"/>
</dbReference>
<feature type="transmembrane region" description="Helical" evidence="1">
    <location>
        <begin position="270"/>
        <end position="288"/>
    </location>
</feature>
<feature type="transmembrane region" description="Helical" evidence="1">
    <location>
        <begin position="317"/>
        <end position="347"/>
    </location>
</feature>
<reference evidence="3" key="1">
    <citation type="submission" date="2016-11" db="EMBL/GenBank/DDBJ databases">
        <authorList>
            <person name="Varghese N."/>
            <person name="Submissions S."/>
        </authorList>
    </citation>
    <scope>NUCLEOTIDE SEQUENCE [LARGE SCALE GENOMIC DNA]</scope>
    <source>
        <strain evidence="3">YR203</strain>
    </source>
</reference>
<accession>A0A1M5MWW2</accession>
<proteinExistence type="predicted"/>
<feature type="transmembrane region" description="Helical" evidence="1">
    <location>
        <begin position="353"/>
        <end position="372"/>
    </location>
</feature>
<gene>
    <name evidence="2" type="ORF">SAMN02787073_4880</name>
</gene>
<dbReference type="Proteomes" id="UP000184108">
    <property type="component" value="Unassembled WGS sequence"/>
</dbReference>